<protein>
    <submittedName>
        <fullName evidence="3">Glycopeptide antibiotics resistance protein</fullName>
    </submittedName>
</protein>
<name>A0A1M7ULK7_9FIRM</name>
<dbReference type="Pfam" id="PF04892">
    <property type="entry name" value="VanZ"/>
    <property type="match status" value="1"/>
</dbReference>
<gene>
    <name evidence="3" type="ORF">SAMN02745215_04102</name>
</gene>
<dbReference type="PANTHER" id="PTHR36834:SF2">
    <property type="entry name" value="MEMBRANE PROTEIN"/>
    <property type="match status" value="1"/>
</dbReference>
<dbReference type="EMBL" id="FRDN01000014">
    <property type="protein sequence ID" value="SHN83911.1"/>
    <property type="molecule type" value="Genomic_DNA"/>
</dbReference>
<feature type="domain" description="VanZ-like" evidence="2">
    <location>
        <begin position="17"/>
        <end position="146"/>
    </location>
</feature>
<dbReference type="InterPro" id="IPR006976">
    <property type="entry name" value="VanZ-like"/>
</dbReference>
<keyword evidence="1" id="KW-1133">Transmembrane helix</keyword>
<reference evidence="4" key="1">
    <citation type="submission" date="2016-12" db="EMBL/GenBank/DDBJ databases">
        <authorList>
            <person name="Varghese N."/>
            <person name="Submissions S."/>
        </authorList>
    </citation>
    <scope>NUCLEOTIDE SEQUENCE [LARGE SCALE GENOMIC DNA]</scope>
    <source>
        <strain evidence="4">DSM 11544</strain>
    </source>
</reference>
<organism evidence="3 4">
    <name type="scientific">Desulfitobacterium chlororespirans DSM 11544</name>
    <dbReference type="NCBI Taxonomy" id="1121395"/>
    <lineage>
        <taxon>Bacteria</taxon>
        <taxon>Bacillati</taxon>
        <taxon>Bacillota</taxon>
        <taxon>Clostridia</taxon>
        <taxon>Eubacteriales</taxon>
        <taxon>Desulfitobacteriaceae</taxon>
        <taxon>Desulfitobacterium</taxon>
    </lineage>
</organism>
<accession>A0A1M7ULK7</accession>
<evidence type="ECO:0000313" key="4">
    <source>
        <dbReference type="Proteomes" id="UP000184010"/>
    </source>
</evidence>
<keyword evidence="1" id="KW-0812">Transmembrane</keyword>
<dbReference type="RefSeq" id="WP_072774309.1">
    <property type="nucleotide sequence ID" value="NZ_FRDN01000014.1"/>
</dbReference>
<dbReference type="PANTHER" id="PTHR36834">
    <property type="entry name" value="MEMBRANE PROTEIN-RELATED"/>
    <property type="match status" value="1"/>
</dbReference>
<feature type="transmembrane region" description="Helical" evidence="1">
    <location>
        <begin position="96"/>
        <end position="117"/>
    </location>
</feature>
<keyword evidence="4" id="KW-1185">Reference proteome</keyword>
<evidence type="ECO:0000256" key="1">
    <source>
        <dbReference type="SAM" id="Phobius"/>
    </source>
</evidence>
<feature type="transmembrane region" description="Helical" evidence="1">
    <location>
        <begin position="159"/>
        <end position="180"/>
    </location>
</feature>
<feature type="transmembrane region" description="Helical" evidence="1">
    <location>
        <begin position="129"/>
        <end position="147"/>
    </location>
</feature>
<feature type="transmembrane region" description="Helical" evidence="1">
    <location>
        <begin position="70"/>
        <end position="89"/>
    </location>
</feature>
<keyword evidence="1" id="KW-0472">Membrane</keyword>
<dbReference type="InterPro" id="IPR053150">
    <property type="entry name" value="Teicoplanin_resist-assoc"/>
</dbReference>
<evidence type="ECO:0000259" key="2">
    <source>
        <dbReference type="Pfam" id="PF04892"/>
    </source>
</evidence>
<feature type="transmembrane region" description="Helical" evidence="1">
    <location>
        <begin position="12"/>
        <end position="29"/>
    </location>
</feature>
<evidence type="ECO:0000313" key="3">
    <source>
        <dbReference type="EMBL" id="SHN83911.1"/>
    </source>
</evidence>
<dbReference type="STRING" id="1121395.SAMN02745215_04102"/>
<proteinExistence type="predicted"/>
<dbReference type="Proteomes" id="UP000184010">
    <property type="component" value="Unassembled WGS sequence"/>
</dbReference>
<sequence>MLRYKKIESVFLYLVLAFYIVLFFSVIVFKNVSPLNLFDENRVIYKSYNILPFHTIKSYLVGPTDVSNSVILTNLFGNIALFIPLGIYLQLFKKNINAVVSFISVFAISLLVEIIQFSFGIGAADIDDVLLNCLGGVMGILAYKLLAAFIKDKSGIRRIIAVGSSMIGIPLLIISVLLLINN</sequence>
<dbReference type="AlphaFoldDB" id="A0A1M7ULK7"/>